<dbReference type="AlphaFoldDB" id="A0A4R6DGA4"/>
<dbReference type="InterPro" id="IPR001646">
    <property type="entry name" value="5peptide_repeat"/>
</dbReference>
<dbReference type="Pfam" id="PF00805">
    <property type="entry name" value="Pentapeptide"/>
    <property type="match status" value="1"/>
</dbReference>
<comment type="caution">
    <text evidence="2">The sequence shown here is derived from an EMBL/GenBank/DDBJ whole genome shotgun (WGS) entry which is preliminary data.</text>
</comment>
<dbReference type="Proteomes" id="UP000295764">
    <property type="component" value="Unassembled WGS sequence"/>
</dbReference>
<gene>
    <name evidence="2" type="ORF">EDF64_10795</name>
</gene>
<feature type="region of interest" description="Disordered" evidence="1">
    <location>
        <begin position="268"/>
        <end position="323"/>
    </location>
</feature>
<organism evidence="2 3">
    <name type="scientific">Curtobacterium flaccumfaciens</name>
    <dbReference type="NCBI Taxonomy" id="2035"/>
    <lineage>
        <taxon>Bacteria</taxon>
        <taxon>Bacillati</taxon>
        <taxon>Actinomycetota</taxon>
        <taxon>Actinomycetes</taxon>
        <taxon>Micrococcales</taxon>
        <taxon>Microbacteriaceae</taxon>
        <taxon>Curtobacterium</taxon>
    </lineage>
</organism>
<proteinExistence type="predicted"/>
<accession>A0A4R6DGA4</accession>
<dbReference type="OrthoDB" id="154708at2"/>
<sequence length="323" mass="35133">MTRTRVTLGRREDLGADCANCFGLCCVALAFAKSADFPFDKAAGDPCENLDDADGCRIHPHLRDRGFAGCTVFDCSGAGQKVSQHTFAGRSWRDDAETQRSMFATFPIVRRLHDLLRYLDEAVTLASRDRPAADAARWLEAFERVRRLSDGTPEDLATLDVDAEYDRARPLLVEASERARAGVRTGSPDPRLVPGSDLVGADLRRADLRGRTLRGSLAIAADLRGTTLDRCDLLGVDLRDADVRGTDLRGALFLTQMQVNAARGDAETLLPDGFQRPGHWRTATTPETHTERTPGPTPAPAGPGTATPRRSGPSGRGARSRRR</sequence>
<dbReference type="EMBL" id="SNVW01000007">
    <property type="protein sequence ID" value="TDN43667.1"/>
    <property type="molecule type" value="Genomic_DNA"/>
</dbReference>
<dbReference type="RefSeq" id="WP_133520105.1">
    <property type="nucleotide sequence ID" value="NZ_SNVW01000007.1"/>
</dbReference>
<evidence type="ECO:0000313" key="3">
    <source>
        <dbReference type="Proteomes" id="UP000295764"/>
    </source>
</evidence>
<reference evidence="2 3" key="1">
    <citation type="submission" date="2019-03" db="EMBL/GenBank/DDBJ databases">
        <title>Genomic analyses of the natural microbiome of Caenorhabditis elegans.</title>
        <authorList>
            <person name="Samuel B."/>
        </authorList>
    </citation>
    <scope>NUCLEOTIDE SEQUENCE [LARGE SCALE GENOMIC DNA]</scope>
    <source>
        <strain evidence="2 3">JUb65</strain>
    </source>
</reference>
<dbReference type="Gene3D" id="2.160.20.80">
    <property type="entry name" value="E3 ubiquitin-protein ligase SopA"/>
    <property type="match status" value="1"/>
</dbReference>
<protein>
    <submittedName>
        <fullName evidence="2">Pentapeptide repeat protein</fullName>
    </submittedName>
</protein>
<dbReference type="SUPFAM" id="SSF141571">
    <property type="entry name" value="Pentapeptide repeat-like"/>
    <property type="match status" value="1"/>
</dbReference>
<name>A0A4R6DGA4_9MICO</name>
<feature type="compositionally biased region" description="Low complexity" evidence="1">
    <location>
        <begin position="302"/>
        <end position="317"/>
    </location>
</feature>
<evidence type="ECO:0000256" key="1">
    <source>
        <dbReference type="SAM" id="MobiDB-lite"/>
    </source>
</evidence>
<evidence type="ECO:0000313" key="2">
    <source>
        <dbReference type="EMBL" id="TDN43667.1"/>
    </source>
</evidence>